<evidence type="ECO:0000256" key="5">
    <source>
        <dbReference type="ARBA" id="ARBA00023242"/>
    </source>
</evidence>
<dbReference type="Proteomes" id="UP000788993">
    <property type="component" value="Unassembled WGS sequence"/>
</dbReference>
<organism evidence="7 8">
    <name type="scientific">Ogataea polymorpha</name>
    <dbReference type="NCBI Taxonomy" id="460523"/>
    <lineage>
        <taxon>Eukaryota</taxon>
        <taxon>Fungi</taxon>
        <taxon>Dikarya</taxon>
        <taxon>Ascomycota</taxon>
        <taxon>Saccharomycotina</taxon>
        <taxon>Pichiomycetes</taxon>
        <taxon>Pichiales</taxon>
        <taxon>Pichiaceae</taxon>
        <taxon>Ogataea</taxon>
    </lineage>
</organism>
<keyword evidence="5" id="KW-0539">Nucleus</keyword>
<proteinExistence type="inferred from homology"/>
<keyword evidence="4" id="KW-0804">Transcription</keyword>
<feature type="region of interest" description="Disordered" evidence="6">
    <location>
        <begin position="346"/>
        <end position="378"/>
    </location>
</feature>
<dbReference type="GO" id="GO:0006338">
    <property type="term" value="P:chromatin remodeling"/>
    <property type="evidence" value="ECO:0007669"/>
    <property type="project" value="InterPro"/>
</dbReference>
<keyword evidence="8" id="KW-1185">Reference proteome</keyword>
<dbReference type="GO" id="GO:0000228">
    <property type="term" value="C:nuclear chromosome"/>
    <property type="evidence" value="ECO:0007669"/>
    <property type="project" value="InterPro"/>
</dbReference>
<evidence type="ECO:0000256" key="3">
    <source>
        <dbReference type="ARBA" id="ARBA00023015"/>
    </source>
</evidence>
<comment type="subcellular location">
    <subcellularLocation>
        <location evidence="1">Nucleus</location>
    </subcellularLocation>
</comment>
<evidence type="ECO:0000256" key="6">
    <source>
        <dbReference type="SAM" id="MobiDB-lite"/>
    </source>
</evidence>
<dbReference type="Pfam" id="PF04855">
    <property type="entry name" value="SNF5"/>
    <property type="match status" value="1"/>
</dbReference>
<comment type="similarity">
    <text evidence="2">Belongs to the SNF5 family.</text>
</comment>
<dbReference type="InterPro" id="IPR006939">
    <property type="entry name" value="SNF5"/>
</dbReference>
<dbReference type="AlphaFoldDB" id="A0A9P8PRM6"/>
<protein>
    <recommendedName>
        <fullName evidence="9">Chromatin structure-remodeling complex subunit SFH1</fullName>
    </recommendedName>
</protein>
<evidence type="ECO:0000313" key="7">
    <source>
        <dbReference type="EMBL" id="KAH3676852.1"/>
    </source>
</evidence>
<feature type="compositionally biased region" description="Basic and acidic residues" evidence="6">
    <location>
        <begin position="365"/>
        <end position="378"/>
    </location>
</feature>
<gene>
    <name evidence="7" type="ORF">OGATHE_001342</name>
</gene>
<sequence>MERPIYPQALSTSLVARLKNSPNPLFIASLPARGSKRAASTRVNYAEDFDMELEDDQDQDYDEDGALVSRSNTSGPGMSMAFLQGKDAPREKYKTVFSEAENLANCSVPEQLVPIKLNIETSGTRVNDMFMWNLNESLITPELFATIMCQELDLPKYSEATIAGQIRDQLESYRAVATVPMPQLSQEKELHAILDISISLDNTLYEDKIEWDILNSAITPEEFARTVVADMGLRREFQNAIAISLHDAIFKLKKEFLENPQQILFNNESLPLLNKVYQPPAPDTGNGSPGVVSLELQGMRFDSKKYGADFSPRVETLTPWEIEKREIERERNIRRLKRETMRVSGIGSSMMAPAPANDRNANSKRKYDELEGTWKFDK</sequence>
<evidence type="ECO:0000313" key="8">
    <source>
        <dbReference type="Proteomes" id="UP000788993"/>
    </source>
</evidence>
<reference evidence="7" key="1">
    <citation type="journal article" date="2021" name="Open Biol.">
        <title>Shared evolutionary footprints suggest mitochondrial oxidative damage underlies multiple complex I losses in fungi.</title>
        <authorList>
            <person name="Schikora-Tamarit M.A."/>
            <person name="Marcet-Houben M."/>
            <person name="Nosek J."/>
            <person name="Gabaldon T."/>
        </authorList>
    </citation>
    <scope>NUCLEOTIDE SEQUENCE</scope>
    <source>
        <strain evidence="7">NCAIM Y.01608</strain>
    </source>
</reference>
<evidence type="ECO:0000256" key="4">
    <source>
        <dbReference type="ARBA" id="ARBA00023163"/>
    </source>
</evidence>
<evidence type="ECO:0008006" key="9">
    <source>
        <dbReference type="Google" id="ProtNLM"/>
    </source>
</evidence>
<evidence type="ECO:0000256" key="1">
    <source>
        <dbReference type="ARBA" id="ARBA00004123"/>
    </source>
</evidence>
<accession>A0A9P8PRM6</accession>
<name>A0A9P8PRM6_9ASCO</name>
<reference evidence="7" key="2">
    <citation type="submission" date="2021-01" db="EMBL/GenBank/DDBJ databases">
        <authorList>
            <person name="Schikora-Tamarit M.A."/>
        </authorList>
    </citation>
    <scope>NUCLEOTIDE SEQUENCE</scope>
    <source>
        <strain evidence="7">NCAIM Y.01608</strain>
    </source>
</reference>
<comment type="caution">
    <text evidence="7">The sequence shown here is derived from an EMBL/GenBank/DDBJ whole genome shotgun (WGS) entry which is preliminary data.</text>
</comment>
<dbReference type="EMBL" id="JAEUBD010000146">
    <property type="protein sequence ID" value="KAH3676852.1"/>
    <property type="molecule type" value="Genomic_DNA"/>
</dbReference>
<keyword evidence="3" id="KW-0805">Transcription regulation</keyword>
<dbReference type="PANTHER" id="PTHR10019">
    <property type="entry name" value="SNF5"/>
    <property type="match status" value="1"/>
</dbReference>
<evidence type="ECO:0000256" key="2">
    <source>
        <dbReference type="ARBA" id="ARBA00010239"/>
    </source>
</evidence>